<organism evidence="8 9">
    <name type="scientific">Acanthopleuribacter pedis</name>
    <dbReference type="NCBI Taxonomy" id="442870"/>
    <lineage>
        <taxon>Bacteria</taxon>
        <taxon>Pseudomonadati</taxon>
        <taxon>Acidobacteriota</taxon>
        <taxon>Holophagae</taxon>
        <taxon>Acanthopleuribacterales</taxon>
        <taxon>Acanthopleuribacteraceae</taxon>
        <taxon>Acanthopleuribacter</taxon>
    </lineage>
</organism>
<dbReference type="PROSITE" id="PS51352">
    <property type="entry name" value="THIOREDOXIN_2"/>
    <property type="match status" value="1"/>
</dbReference>
<keyword evidence="2 3" id="KW-0186">Copper</keyword>
<gene>
    <name evidence="8" type="ORF">J3U88_29495</name>
</gene>
<evidence type="ECO:0000256" key="3">
    <source>
        <dbReference type="PIRSR" id="PIRSR603782-1"/>
    </source>
</evidence>
<feature type="binding site" evidence="3">
    <location>
        <position position="76"/>
    </location>
    <ligand>
        <name>Cu cation</name>
        <dbReference type="ChEBI" id="CHEBI:23378"/>
    </ligand>
</feature>
<feature type="signal peptide" evidence="6">
    <location>
        <begin position="1"/>
        <end position="20"/>
    </location>
</feature>
<accession>A0A8J7QR38</accession>
<comment type="caution">
    <text evidence="8">The sequence shown here is derived from an EMBL/GenBank/DDBJ whole genome shotgun (WGS) entry which is preliminary data.</text>
</comment>
<keyword evidence="5" id="KW-0812">Transmembrane</keyword>
<evidence type="ECO:0000313" key="8">
    <source>
        <dbReference type="EMBL" id="MBO1322645.1"/>
    </source>
</evidence>
<dbReference type="AlphaFoldDB" id="A0A8J7QR38"/>
<feature type="domain" description="Thioredoxin" evidence="7">
    <location>
        <begin position="35"/>
        <end position="206"/>
    </location>
</feature>
<feature type="binding site" evidence="3">
    <location>
        <position position="80"/>
    </location>
    <ligand>
        <name>Cu cation</name>
        <dbReference type="ChEBI" id="CHEBI:23378"/>
    </ligand>
</feature>
<comment type="similarity">
    <text evidence="1">Belongs to the SCO1/2 family.</text>
</comment>
<dbReference type="Proteomes" id="UP000664417">
    <property type="component" value="Unassembled WGS sequence"/>
</dbReference>
<evidence type="ECO:0000256" key="4">
    <source>
        <dbReference type="PIRSR" id="PIRSR603782-2"/>
    </source>
</evidence>
<keyword evidence="9" id="KW-1185">Reference proteome</keyword>
<dbReference type="SUPFAM" id="SSF52833">
    <property type="entry name" value="Thioredoxin-like"/>
    <property type="match status" value="1"/>
</dbReference>
<dbReference type="EMBL" id="JAFREP010000040">
    <property type="protein sequence ID" value="MBO1322645.1"/>
    <property type="molecule type" value="Genomic_DNA"/>
</dbReference>
<sequence>MRLNVLFVCWFFGLSLPLFAQLDTKPLIEDVGVDEKLGQRINLAQTFTDRHGNPVTLGDLFTDGKPVIIAPVYYSCPQLCTLVLNGVRNLINDMTLTLGEDYRVVNICIDPDNTPEMAADKAKNYIGTLDRPEPADKNWFFLTGNSQVIENAMDQIGFRYKKVDEQYNHASVIVLVSPQGVISRYVYGVTYPAKDVRLGLVEAAEGKVGTTLDKVLIYCFRYDPLAGKYVKDAMNLMRLGSGLSLLAMLVIGFFLWRSELLNKTEAGT</sequence>
<evidence type="ECO:0000256" key="5">
    <source>
        <dbReference type="SAM" id="Phobius"/>
    </source>
</evidence>
<dbReference type="InterPro" id="IPR003782">
    <property type="entry name" value="SCO1/SenC"/>
</dbReference>
<proteinExistence type="inferred from homology"/>
<feature type="transmembrane region" description="Helical" evidence="5">
    <location>
        <begin position="236"/>
        <end position="256"/>
    </location>
</feature>
<dbReference type="GO" id="GO:0046872">
    <property type="term" value="F:metal ion binding"/>
    <property type="evidence" value="ECO:0007669"/>
    <property type="project" value="UniProtKB-KW"/>
</dbReference>
<dbReference type="Pfam" id="PF02630">
    <property type="entry name" value="SCO1-SenC"/>
    <property type="match status" value="1"/>
</dbReference>
<dbReference type="CDD" id="cd02968">
    <property type="entry name" value="SCO"/>
    <property type="match status" value="1"/>
</dbReference>
<dbReference type="InterPro" id="IPR036249">
    <property type="entry name" value="Thioredoxin-like_sf"/>
</dbReference>
<evidence type="ECO:0000259" key="7">
    <source>
        <dbReference type="PROSITE" id="PS51352"/>
    </source>
</evidence>
<protein>
    <submittedName>
        <fullName evidence="8">SCO family protein</fullName>
    </submittedName>
</protein>
<reference evidence="8" key="1">
    <citation type="submission" date="2021-03" db="EMBL/GenBank/DDBJ databases">
        <authorList>
            <person name="Wang G."/>
        </authorList>
    </citation>
    <scope>NUCLEOTIDE SEQUENCE</scope>
    <source>
        <strain evidence="8">KCTC 12899</strain>
    </source>
</reference>
<evidence type="ECO:0000256" key="6">
    <source>
        <dbReference type="SAM" id="SignalP"/>
    </source>
</evidence>
<keyword evidence="5" id="KW-1133">Transmembrane helix</keyword>
<evidence type="ECO:0000256" key="2">
    <source>
        <dbReference type="ARBA" id="ARBA00023008"/>
    </source>
</evidence>
<name>A0A8J7QR38_9BACT</name>
<keyword evidence="3" id="KW-0479">Metal-binding</keyword>
<feature type="binding site" evidence="3">
    <location>
        <position position="169"/>
    </location>
    <ligand>
        <name>Cu cation</name>
        <dbReference type="ChEBI" id="CHEBI:23378"/>
    </ligand>
</feature>
<evidence type="ECO:0000256" key="1">
    <source>
        <dbReference type="ARBA" id="ARBA00010996"/>
    </source>
</evidence>
<dbReference type="PANTHER" id="PTHR12151:SF8">
    <property type="entry name" value="THIOREDOXIN DOMAIN-CONTAINING PROTEIN"/>
    <property type="match status" value="1"/>
</dbReference>
<feature type="chain" id="PRO_5035198228" evidence="6">
    <location>
        <begin position="21"/>
        <end position="268"/>
    </location>
</feature>
<evidence type="ECO:0000313" key="9">
    <source>
        <dbReference type="Proteomes" id="UP000664417"/>
    </source>
</evidence>
<dbReference type="RefSeq" id="WP_207862618.1">
    <property type="nucleotide sequence ID" value="NZ_JAFREP010000040.1"/>
</dbReference>
<feature type="disulfide bond" description="Redox-active" evidence="4">
    <location>
        <begin position="76"/>
        <end position="80"/>
    </location>
</feature>
<keyword evidence="6" id="KW-0732">Signal</keyword>
<keyword evidence="5" id="KW-0472">Membrane</keyword>
<keyword evidence="4" id="KW-1015">Disulfide bond</keyword>
<dbReference type="PANTHER" id="PTHR12151">
    <property type="entry name" value="ELECTRON TRANSPORT PROTIN SCO1/SENC FAMILY MEMBER"/>
    <property type="match status" value="1"/>
</dbReference>
<dbReference type="Gene3D" id="3.40.30.10">
    <property type="entry name" value="Glutaredoxin"/>
    <property type="match status" value="1"/>
</dbReference>
<dbReference type="InterPro" id="IPR013766">
    <property type="entry name" value="Thioredoxin_domain"/>
</dbReference>